<keyword evidence="3" id="KW-0378">Hydrolase</keyword>
<feature type="domain" description="Epoxide hydrolase N-terminal" evidence="4">
    <location>
        <begin position="4"/>
        <end position="115"/>
    </location>
</feature>
<dbReference type="InterPro" id="IPR016292">
    <property type="entry name" value="Epoxide_hydrolase"/>
</dbReference>
<gene>
    <name evidence="5" type="ORF">BJY01DRAFT_235707</name>
</gene>
<dbReference type="SUPFAM" id="SSF53474">
    <property type="entry name" value="alpha/beta-Hydrolases"/>
    <property type="match status" value="1"/>
</dbReference>
<comment type="caution">
    <text evidence="5">The sequence shown here is derived from an EMBL/GenBank/DDBJ whole genome shotgun (WGS) entry which is preliminary data.</text>
</comment>
<dbReference type="InterPro" id="IPR029058">
    <property type="entry name" value="AB_hydrolase_fold"/>
</dbReference>
<keyword evidence="2" id="KW-0058">Aromatic hydrocarbons catabolism</keyword>
<evidence type="ECO:0000313" key="6">
    <source>
        <dbReference type="Proteomes" id="UP001610446"/>
    </source>
</evidence>
<dbReference type="Gene3D" id="3.40.50.1820">
    <property type="entry name" value="alpha/beta hydrolase"/>
    <property type="match status" value="1"/>
</dbReference>
<proteinExistence type="inferred from homology"/>
<protein>
    <submittedName>
        <fullName evidence="5">Alpha/beta-hydrolase</fullName>
    </submittedName>
</protein>
<dbReference type="Pfam" id="PF06441">
    <property type="entry name" value="EHN"/>
    <property type="match status" value="1"/>
</dbReference>
<organism evidence="5 6">
    <name type="scientific">Aspergillus pseudoustus</name>
    <dbReference type="NCBI Taxonomy" id="1810923"/>
    <lineage>
        <taxon>Eukaryota</taxon>
        <taxon>Fungi</taxon>
        <taxon>Dikarya</taxon>
        <taxon>Ascomycota</taxon>
        <taxon>Pezizomycotina</taxon>
        <taxon>Eurotiomycetes</taxon>
        <taxon>Eurotiomycetidae</taxon>
        <taxon>Eurotiales</taxon>
        <taxon>Aspergillaceae</taxon>
        <taxon>Aspergillus</taxon>
        <taxon>Aspergillus subgen. Nidulantes</taxon>
    </lineage>
</organism>
<sequence>MASITPFKISIPDSRLERLRQKLALTDFPEEIHPDLDANKEAETWSRGAPLTEIKRLKTYWSQLPQFTVEIEIEGFGSHTVHFVHQRSKVNTTNGVQKAVPLLFLHGWPGSFIEVSKILPMLVKSAGIEGDVSGPSFHVVAPSLIDFGFSGASRSREFGLGQHAEAYHKLMLALGYSEYVIQSGDLGYLISRRLCTIYGAAHIKALHTNSAIPAEPTVETHPTIFNSLQGDPNALTPFDKAGLARTASLFKDAMGYVALLSTKPQTIGYSLTDSPVGLLAWIHEKLHDWADGYPWSDDEVLTWVCVHYFSTAGPAAPGRLYYALEHDDSGKSAFESVQGFVDGIPLGISRLPKDLIILPAAWNHTLGPVVYQREYERGGHFAAWECPCEAVGDLRGLVARVGWSGSPM</sequence>
<dbReference type="PANTHER" id="PTHR21661:SF35">
    <property type="entry name" value="EPOXIDE HYDROLASE"/>
    <property type="match status" value="1"/>
</dbReference>
<evidence type="ECO:0000313" key="5">
    <source>
        <dbReference type="EMBL" id="KAL2843314.1"/>
    </source>
</evidence>
<evidence type="ECO:0000256" key="1">
    <source>
        <dbReference type="ARBA" id="ARBA00010088"/>
    </source>
</evidence>
<reference evidence="5 6" key="1">
    <citation type="submission" date="2024-07" db="EMBL/GenBank/DDBJ databases">
        <title>Section-level genome sequencing and comparative genomics of Aspergillus sections Usti and Cavernicolus.</title>
        <authorList>
            <consortium name="Lawrence Berkeley National Laboratory"/>
            <person name="Nybo J.L."/>
            <person name="Vesth T.C."/>
            <person name="Theobald S."/>
            <person name="Frisvad J.C."/>
            <person name="Larsen T.O."/>
            <person name="Kjaerboelling I."/>
            <person name="Rothschild-Mancinelli K."/>
            <person name="Lyhne E.K."/>
            <person name="Kogle M.E."/>
            <person name="Barry K."/>
            <person name="Clum A."/>
            <person name="Na H."/>
            <person name="Ledsgaard L."/>
            <person name="Lin J."/>
            <person name="Lipzen A."/>
            <person name="Kuo A."/>
            <person name="Riley R."/>
            <person name="Mondo S."/>
            <person name="Labutti K."/>
            <person name="Haridas S."/>
            <person name="Pangalinan J."/>
            <person name="Salamov A.A."/>
            <person name="Simmons B.A."/>
            <person name="Magnuson J.K."/>
            <person name="Chen J."/>
            <person name="Drula E."/>
            <person name="Henrissat B."/>
            <person name="Wiebenga A."/>
            <person name="Lubbers R.J."/>
            <person name="Gomes A.C."/>
            <person name="Makela M.R."/>
            <person name="Stajich J."/>
            <person name="Grigoriev I.V."/>
            <person name="Mortensen U.H."/>
            <person name="De Vries R.P."/>
            <person name="Baker S.E."/>
            <person name="Andersen M.R."/>
        </authorList>
    </citation>
    <scope>NUCLEOTIDE SEQUENCE [LARGE SCALE GENOMIC DNA]</scope>
    <source>
        <strain evidence="5 6">CBS 123904</strain>
    </source>
</reference>
<evidence type="ECO:0000256" key="3">
    <source>
        <dbReference type="ARBA" id="ARBA00022801"/>
    </source>
</evidence>
<evidence type="ECO:0000256" key="2">
    <source>
        <dbReference type="ARBA" id="ARBA00022797"/>
    </source>
</evidence>
<dbReference type="EMBL" id="JBFXLU010000091">
    <property type="protein sequence ID" value="KAL2843314.1"/>
    <property type="molecule type" value="Genomic_DNA"/>
</dbReference>
<dbReference type="PANTHER" id="PTHR21661">
    <property type="entry name" value="EPOXIDE HYDROLASE 1-RELATED"/>
    <property type="match status" value="1"/>
</dbReference>
<keyword evidence="6" id="KW-1185">Reference proteome</keyword>
<dbReference type="Proteomes" id="UP001610446">
    <property type="component" value="Unassembled WGS sequence"/>
</dbReference>
<dbReference type="InterPro" id="IPR010497">
    <property type="entry name" value="Epoxide_hydro_N"/>
</dbReference>
<accession>A0ABR4JUP8</accession>
<evidence type="ECO:0000259" key="4">
    <source>
        <dbReference type="Pfam" id="PF06441"/>
    </source>
</evidence>
<name>A0ABR4JUP8_9EURO</name>
<comment type="similarity">
    <text evidence="1">Belongs to the peptidase S33 family.</text>
</comment>
<dbReference type="PIRSF" id="PIRSF001112">
    <property type="entry name" value="Epoxide_hydrolase"/>
    <property type="match status" value="1"/>
</dbReference>